<keyword evidence="7" id="KW-0472">Membrane</keyword>
<dbReference type="EC" id="2.3.1.30" evidence="6"/>
<dbReference type="Gene3D" id="2.160.10.10">
    <property type="entry name" value="Hexapeptide repeat proteins"/>
    <property type="match status" value="1"/>
</dbReference>
<dbReference type="Proteomes" id="UP000249739">
    <property type="component" value="Unassembled WGS sequence"/>
</dbReference>
<sequence>MFDLIKSIQSRDPAKPTTMEVILAYPGFHVLGFHALASALWHKNLRAFGRFVSHVGRLLTGIEIHPGAEIGKNLFIDHGMGTVIGETAIIGDNVTLYQNVTLGGRGSMTSGKRHPTLKDNVMVGSGAVVLGDITIGANARIGANAIVTKNMPDGATAINAAAEIKTFECQECSYGLPIEDL</sequence>
<dbReference type="AlphaFoldDB" id="A0A2W5FMC3"/>
<dbReference type="InterPro" id="IPR042122">
    <property type="entry name" value="Ser_AcTrfase_N_sf"/>
</dbReference>
<comment type="catalytic activity">
    <reaction evidence="5 6">
        <text>L-serine + acetyl-CoA = O-acetyl-L-serine + CoA</text>
        <dbReference type="Rhea" id="RHEA:24560"/>
        <dbReference type="ChEBI" id="CHEBI:33384"/>
        <dbReference type="ChEBI" id="CHEBI:57287"/>
        <dbReference type="ChEBI" id="CHEBI:57288"/>
        <dbReference type="ChEBI" id="CHEBI:58340"/>
        <dbReference type="EC" id="2.3.1.30"/>
    </reaction>
</comment>
<evidence type="ECO:0000256" key="6">
    <source>
        <dbReference type="PIRNR" id="PIRNR000441"/>
    </source>
</evidence>
<protein>
    <recommendedName>
        <fullName evidence="6">Serine acetyltransferase</fullName>
        <ecNumber evidence="6">2.3.1.30</ecNumber>
    </recommendedName>
</protein>
<dbReference type="GO" id="GO:0009001">
    <property type="term" value="F:serine O-acetyltransferase activity"/>
    <property type="evidence" value="ECO:0007669"/>
    <property type="project" value="UniProtKB-EC"/>
</dbReference>
<reference evidence="8 9" key="1">
    <citation type="submission" date="2017-08" db="EMBL/GenBank/DDBJ databases">
        <title>Infants hospitalized years apart are colonized by the same room-sourced microbial strains.</title>
        <authorList>
            <person name="Brooks B."/>
            <person name="Olm M.R."/>
            <person name="Firek B.A."/>
            <person name="Baker R."/>
            <person name="Thomas B.C."/>
            <person name="Morowitz M.J."/>
            <person name="Banfield J.F."/>
        </authorList>
    </citation>
    <scope>NUCLEOTIDE SEQUENCE [LARGE SCALE GENOMIC DNA]</scope>
    <source>
        <strain evidence="8">S2_006_000_R2_64</strain>
    </source>
</reference>
<dbReference type="NCBIfam" id="NF041874">
    <property type="entry name" value="EPS_EpsC"/>
    <property type="match status" value="1"/>
</dbReference>
<evidence type="ECO:0000256" key="7">
    <source>
        <dbReference type="SAM" id="Phobius"/>
    </source>
</evidence>
<evidence type="ECO:0000256" key="4">
    <source>
        <dbReference type="ARBA" id="ARBA00023315"/>
    </source>
</evidence>
<keyword evidence="3 6" id="KW-0808">Transferase</keyword>
<organism evidence="8 9">
    <name type="scientific">Micavibrio aeruginosavorus</name>
    <dbReference type="NCBI Taxonomy" id="349221"/>
    <lineage>
        <taxon>Bacteria</taxon>
        <taxon>Pseudomonadati</taxon>
        <taxon>Bdellovibrionota</taxon>
        <taxon>Bdellovibrionia</taxon>
        <taxon>Bdellovibrionales</taxon>
        <taxon>Pseudobdellovibrionaceae</taxon>
        <taxon>Micavibrio</taxon>
    </lineage>
</organism>
<dbReference type="InterPro" id="IPR045304">
    <property type="entry name" value="LbH_SAT"/>
</dbReference>
<evidence type="ECO:0000313" key="9">
    <source>
        <dbReference type="Proteomes" id="UP000249739"/>
    </source>
</evidence>
<accession>A0A2W5FMC3</accession>
<dbReference type="InterPro" id="IPR011004">
    <property type="entry name" value="Trimer_LpxA-like_sf"/>
</dbReference>
<evidence type="ECO:0000256" key="5">
    <source>
        <dbReference type="ARBA" id="ARBA00049486"/>
    </source>
</evidence>
<dbReference type="PANTHER" id="PTHR42811">
    <property type="entry name" value="SERINE ACETYLTRANSFERASE"/>
    <property type="match status" value="1"/>
</dbReference>
<dbReference type="FunFam" id="2.160.10.10:FF:000007">
    <property type="entry name" value="Serine acetyltransferase"/>
    <property type="match status" value="1"/>
</dbReference>
<dbReference type="InterPro" id="IPR053376">
    <property type="entry name" value="Serine_acetyltransferase"/>
</dbReference>
<comment type="caution">
    <text evidence="8">The sequence shown here is derived from an EMBL/GenBank/DDBJ whole genome shotgun (WGS) entry which is preliminary data.</text>
</comment>
<keyword evidence="7" id="KW-1133">Transmembrane helix</keyword>
<keyword evidence="2" id="KW-0028">Amino-acid biosynthesis</keyword>
<evidence type="ECO:0000256" key="2">
    <source>
        <dbReference type="ARBA" id="ARBA00022605"/>
    </source>
</evidence>
<dbReference type="SUPFAM" id="SSF51161">
    <property type="entry name" value="Trimeric LpxA-like enzymes"/>
    <property type="match status" value="1"/>
</dbReference>
<keyword evidence="7" id="KW-0812">Transmembrane</keyword>
<dbReference type="Pfam" id="PF00132">
    <property type="entry name" value="Hexapep"/>
    <property type="match status" value="1"/>
</dbReference>
<evidence type="ECO:0000256" key="1">
    <source>
        <dbReference type="ARBA" id="ARBA00007274"/>
    </source>
</evidence>
<dbReference type="GO" id="GO:0006535">
    <property type="term" value="P:cysteine biosynthetic process from serine"/>
    <property type="evidence" value="ECO:0007669"/>
    <property type="project" value="InterPro"/>
</dbReference>
<name>A0A2W5FMC3_9BACT</name>
<evidence type="ECO:0000313" key="8">
    <source>
        <dbReference type="EMBL" id="PZP55524.1"/>
    </source>
</evidence>
<dbReference type="CDD" id="cd03354">
    <property type="entry name" value="LbH_SAT"/>
    <property type="match status" value="1"/>
</dbReference>
<comment type="similarity">
    <text evidence="1 6">Belongs to the transferase hexapeptide repeat family.</text>
</comment>
<evidence type="ECO:0000256" key="3">
    <source>
        <dbReference type="ARBA" id="ARBA00022679"/>
    </source>
</evidence>
<dbReference type="Gene3D" id="1.10.3130.10">
    <property type="entry name" value="serine acetyltransferase, domain 1"/>
    <property type="match status" value="1"/>
</dbReference>
<gene>
    <name evidence="8" type="ORF">DI586_06580</name>
</gene>
<keyword evidence="4 6" id="KW-0012">Acyltransferase</keyword>
<dbReference type="GO" id="GO:0005737">
    <property type="term" value="C:cytoplasm"/>
    <property type="evidence" value="ECO:0007669"/>
    <property type="project" value="InterPro"/>
</dbReference>
<dbReference type="EMBL" id="QFOT01000065">
    <property type="protein sequence ID" value="PZP55524.1"/>
    <property type="molecule type" value="Genomic_DNA"/>
</dbReference>
<dbReference type="PIRSF" id="PIRSF000441">
    <property type="entry name" value="CysE"/>
    <property type="match status" value="1"/>
</dbReference>
<proteinExistence type="inferred from homology"/>
<dbReference type="InterPro" id="IPR005881">
    <property type="entry name" value="Ser_O-AcTrfase"/>
</dbReference>
<feature type="transmembrane region" description="Helical" evidence="7">
    <location>
        <begin position="22"/>
        <end position="41"/>
    </location>
</feature>
<dbReference type="InterPro" id="IPR001451">
    <property type="entry name" value="Hexapep"/>
</dbReference>